<dbReference type="Gene3D" id="3.20.20.190">
    <property type="entry name" value="Phosphatidylinositol (PI) phosphodiesterase"/>
    <property type="match status" value="1"/>
</dbReference>
<dbReference type="PROSITE" id="PS51704">
    <property type="entry name" value="GP_PDE"/>
    <property type="match status" value="1"/>
</dbReference>
<dbReference type="AlphaFoldDB" id="A0A364K6Z6"/>
<organism evidence="2 3">
    <name type="scientific">Thermoflavimicrobium daqui</name>
    <dbReference type="NCBI Taxonomy" id="2137476"/>
    <lineage>
        <taxon>Bacteria</taxon>
        <taxon>Bacillati</taxon>
        <taxon>Bacillota</taxon>
        <taxon>Bacilli</taxon>
        <taxon>Bacillales</taxon>
        <taxon>Thermoactinomycetaceae</taxon>
        <taxon>Thermoflavimicrobium</taxon>
    </lineage>
</organism>
<dbReference type="GO" id="GO:0008081">
    <property type="term" value="F:phosphoric diester hydrolase activity"/>
    <property type="evidence" value="ECO:0007669"/>
    <property type="project" value="InterPro"/>
</dbReference>
<dbReference type="PANTHER" id="PTHR46211:SF1">
    <property type="entry name" value="GLYCEROPHOSPHODIESTER PHOSPHODIESTERASE, CYTOPLASMIC"/>
    <property type="match status" value="1"/>
</dbReference>
<reference evidence="2 3" key="2">
    <citation type="submission" date="2018-06" db="EMBL/GenBank/DDBJ databases">
        <authorList>
            <person name="Zhirakovskaya E."/>
        </authorList>
    </citation>
    <scope>NUCLEOTIDE SEQUENCE [LARGE SCALE GENOMIC DNA]</scope>
    <source>
        <strain evidence="2 3">FBKL4.011</strain>
    </source>
</reference>
<dbReference type="EMBL" id="QJKK01000003">
    <property type="protein sequence ID" value="RAL25982.1"/>
    <property type="molecule type" value="Genomic_DNA"/>
</dbReference>
<evidence type="ECO:0000313" key="2">
    <source>
        <dbReference type="EMBL" id="RAL25982.1"/>
    </source>
</evidence>
<keyword evidence="3" id="KW-1185">Reference proteome</keyword>
<dbReference type="OrthoDB" id="384721at2"/>
<dbReference type="Proteomes" id="UP000251213">
    <property type="component" value="Unassembled WGS sequence"/>
</dbReference>
<dbReference type="SUPFAM" id="SSF51695">
    <property type="entry name" value="PLC-like phosphodiesterases"/>
    <property type="match status" value="1"/>
</dbReference>
<dbReference type="RefSeq" id="WP_113658596.1">
    <property type="nucleotide sequence ID" value="NZ_KZ845665.1"/>
</dbReference>
<gene>
    <name evidence="2" type="ORF">DL897_07925</name>
</gene>
<dbReference type="PANTHER" id="PTHR46211">
    <property type="entry name" value="GLYCEROPHOSPHORYL DIESTER PHOSPHODIESTERASE"/>
    <property type="match status" value="1"/>
</dbReference>
<dbReference type="InterPro" id="IPR030395">
    <property type="entry name" value="GP_PDE_dom"/>
</dbReference>
<reference evidence="2 3" key="1">
    <citation type="submission" date="2018-06" db="EMBL/GenBank/DDBJ databases">
        <title>Thermoflavimicrobium daqus sp. nov., a thermophilic microbe isolated from Moutai-flavour Daqu.</title>
        <authorList>
            <person name="Wang X."/>
            <person name="Zhou H."/>
        </authorList>
    </citation>
    <scope>NUCLEOTIDE SEQUENCE [LARGE SCALE GENOMIC DNA]</scope>
    <source>
        <strain evidence="2 3">FBKL4.011</strain>
    </source>
</reference>
<proteinExistence type="predicted"/>
<comment type="caution">
    <text evidence="2">The sequence shown here is derived from an EMBL/GenBank/DDBJ whole genome shotgun (WGS) entry which is preliminary data.</text>
</comment>
<accession>A0A364K6Z6</accession>
<evidence type="ECO:0000313" key="3">
    <source>
        <dbReference type="Proteomes" id="UP000251213"/>
    </source>
</evidence>
<dbReference type="Pfam" id="PF03009">
    <property type="entry name" value="GDPD"/>
    <property type="match status" value="1"/>
</dbReference>
<dbReference type="GO" id="GO:0006629">
    <property type="term" value="P:lipid metabolic process"/>
    <property type="evidence" value="ECO:0007669"/>
    <property type="project" value="InterPro"/>
</dbReference>
<sequence length="247" mass="28299">MNTKVIAHRGFSAKAPENTLAAFQWAIKTKADGIELDVHLTLDGEVVVIHDEKIDRTTTGQGWIKDFTIAELRQFQNGVWFSEEYSDQIIPTLDEVLELASNTELLLNIELKNNVIFYSGLEETVVHKVEHFGLEKQVVISSFNHTSLAYLHQFRPNWSIAALYEEHLYKPWIYAKTFGASALHPIYTVVTEEMIEQCNQHGILVRPYTINCTQDMKRFVDLQVDAIITDFPDQLYGLLQEKAIEIS</sequence>
<evidence type="ECO:0000259" key="1">
    <source>
        <dbReference type="PROSITE" id="PS51704"/>
    </source>
</evidence>
<dbReference type="InterPro" id="IPR017946">
    <property type="entry name" value="PLC-like_Pdiesterase_TIM-brl"/>
</dbReference>
<dbReference type="CDD" id="cd08563">
    <property type="entry name" value="GDPD_TtGDE_like"/>
    <property type="match status" value="1"/>
</dbReference>
<feature type="domain" description="GP-PDE" evidence="1">
    <location>
        <begin position="3"/>
        <end position="239"/>
    </location>
</feature>
<name>A0A364K6Z6_9BACL</name>
<protein>
    <recommendedName>
        <fullName evidence="1">GP-PDE domain-containing protein</fullName>
    </recommendedName>
</protein>